<feature type="binding site" evidence="8">
    <location>
        <begin position="207"/>
        <end position="209"/>
    </location>
    <ligand>
        <name>beta-D-galactose</name>
        <dbReference type="ChEBI" id="CHEBI:27667"/>
    </ligand>
</feature>
<feature type="region of interest" description="Disordered" evidence="9">
    <location>
        <begin position="274"/>
        <end position="323"/>
    </location>
</feature>
<evidence type="ECO:0000256" key="3">
    <source>
        <dbReference type="ARBA" id="ARBA00023235"/>
    </source>
</evidence>
<dbReference type="GO" id="GO:0030246">
    <property type="term" value="F:carbohydrate binding"/>
    <property type="evidence" value="ECO:0007669"/>
    <property type="project" value="InterPro"/>
</dbReference>
<name>A0A0H3UA06_9BACT</name>
<keyword evidence="3 5" id="KW-0413">Isomerase</keyword>
<dbReference type="EC" id="5.1.3.3" evidence="5"/>
<dbReference type="PIRSF" id="PIRSF005096">
    <property type="entry name" value="GALM"/>
    <property type="match status" value="1"/>
</dbReference>
<dbReference type="GO" id="GO:0004034">
    <property type="term" value="F:aldose 1-epimerase activity"/>
    <property type="evidence" value="ECO:0007669"/>
    <property type="project" value="UniProtKB-EC"/>
</dbReference>
<reference evidence="11" key="1">
    <citation type="submission" date="2013-08" db="EMBL/GenBank/DDBJ databases">
        <title>Comparison of modified E. coli strains.</title>
        <authorList>
            <person name="Juergensen J."/>
            <person name="Bonge A."/>
            <person name="Streit W.R."/>
        </authorList>
    </citation>
    <scope>NUCLEOTIDE SEQUENCE</scope>
</reference>
<evidence type="ECO:0000256" key="4">
    <source>
        <dbReference type="ARBA" id="ARBA00023277"/>
    </source>
</evidence>
<dbReference type="PANTHER" id="PTHR10091:SF0">
    <property type="entry name" value="GALACTOSE MUTAROTASE"/>
    <property type="match status" value="1"/>
</dbReference>
<dbReference type="EMBL" id="KF540245">
    <property type="protein sequence ID" value="AIF26753.1"/>
    <property type="molecule type" value="Genomic_DNA"/>
</dbReference>
<dbReference type="GO" id="GO:0006006">
    <property type="term" value="P:glucose metabolic process"/>
    <property type="evidence" value="ECO:0007669"/>
    <property type="project" value="TreeGrafter"/>
</dbReference>
<evidence type="ECO:0000256" key="1">
    <source>
        <dbReference type="ARBA" id="ARBA00005028"/>
    </source>
</evidence>
<organism evidence="11">
    <name type="scientific">uncultured bacterium fosmid pJB89E1</name>
    <dbReference type="NCBI Taxonomy" id="1478073"/>
    <lineage>
        <taxon>Bacteria</taxon>
        <taxon>environmental samples</taxon>
    </lineage>
</organism>
<keyword evidence="10" id="KW-0732">Signal</keyword>
<dbReference type="SUPFAM" id="SSF74650">
    <property type="entry name" value="Galactose mutarotase-like"/>
    <property type="match status" value="1"/>
</dbReference>
<dbReference type="InterPro" id="IPR008183">
    <property type="entry name" value="Aldose_1/G6P_1-epimerase"/>
</dbReference>
<dbReference type="UniPathway" id="UPA00242"/>
<feature type="active site" description="Proton acceptor" evidence="6">
    <location>
        <position position="375"/>
    </location>
</feature>
<dbReference type="PANTHER" id="PTHR10091">
    <property type="entry name" value="ALDOSE-1-EPIMERASE"/>
    <property type="match status" value="1"/>
</dbReference>
<dbReference type="GO" id="GO:0033499">
    <property type="term" value="P:galactose catabolic process via UDP-galactose, Leloir pathway"/>
    <property type="evidence" value="ECO:0007669"/>
    <property type="project" value="TreeGrafter"/>
</dbReference>
<dbReference type="Pfam" id="PF01263">
    <property type="entry name" value="Aldose_epim"/>
    <property type="match status" value="2"/>
</dbReference>
<evidence type="ECO:0000256" key="9">
    <source>
        <dbReference type="SAM" id="MobiDB-lite"/>
    </source>
</evidence>
<accession>A0A0H3UA06</accession>
<feature type="compositionally biased region" description="Low complexity" evidence="9">
    <location>
        <begin position="302"/>
        <end position="313"/>
    </location>
</feature>
<feature type="chain" id="PRO_5005202751" description="Aldose 1-epimerase" evidence="10">
    <location>
        <begin position="26"/>
        <end position="410"/>
    </location>
</feature>
<evidence type="ECO:0000256" key="10">
    <source>
        <dbReference type="SAM" id="SignalP"/>
    </source>
</evidence>
<keyword evidence="4 5" id="KW-0119">Carbohydrate metabolism</keyword>
<feature type="binding site" evidence="7">
    <location>
        <position position="325"/>
    </location>
    <ligand>
        <name>beta-D-galactose</name>
        <dbReference type="ChEBI" id="CHEBI:27667"/>
    </ligand>
</feature>
<comment type="similarity">
    <text evidence="2 5">Belongs to the aldose epimerase family.</text>
</comment>
<sequence>MNTGRILKSAVVCAFALLCGIGAKAQTKTPQLLDPSAFETEIGGKKVSLYTITNGTITVQVTNYAGYIVGIFAPDKDGNYDNVVGHNDNIQQYMGFSMNPCGAALGRYANRIANAEFSIDGVTYHVTKNNGEHMLHGGAKGFDHSVFDVVSVTENAVVMSIDLADGLDGFPGNLKTILTFSVTPDNGVMIDYKAATDKPTVCSLSHHAYFNLNGFADPQFLTHKLWINADNITESDPGLIPTGKLLPVDGTPYDFRQETTIGDRQVPRPAMPANFMGFGAFPDRQMPRPNGQPGGQPGGQPAGQPQPQARPAQEPVPDGMVRSYDQNFCLNHSAPGALELVASLYAPESGRLMEVINNHPGMQLFTGNRSAIAMESQMFPDSPNHPEFQSTVLRPGEIYSHTVIYRFSVR</sequence>
<dbReference type="InterPro" id="IPR015443">
    <property type="entry name" value="Aldose_1-epimerase"/>
</dbReference>
<dbReference type="Gene3D" id="2.70.98.10">
    <property type="match status" value="1"/>
</dbReference>
<dbReference type="CDD" id="cd09019">
    <property type="entry name" value="galactose_mutarotase_like"/>
    <property type="match status" value="1"/>
</dbReference>
<comment type="catalytic activity">
    <reaction evidence="5">
        <text>alpha-D-glucose = beta-D-glucose</text>
        <dbReference type="Rhea" id="RHEA:10264"/>
        <dbReference type="ChEBI" id="CHEBI:15903"/>
        <dbReference type="ChEBI" id="CHEBI:17925"/>
        <dbReference type="EC" id="5.1.3.3"/>
    </reaction>
</comment>
<comment type="pathway">
    <text evidence="1 5">Carbohydrate metabolism; hexose metabolism.</text>
</comment>
<evidence type="ECO:0000256" key="2">
    <source>
        <dbReference type="ARBA" id="ARBA00006206"/>
    </source>
</evidence>
<dbReference type="InterPro" id="IPR011013">
    <property type="entry name" value="Gal_mutarotase_sf_dom"/>
</dbReference>
<dbReference type="InterPro" id="IPR014718">
    <property type="entry name" value="GH-type_carb-bd"/>
</dbReference>
<proteinExistence type="inferred from homology"/>
<feature type="active site" description="Proton donor" evidence="6">
    <location>
        <position position="207"/>
    </location>
</feature>
<evidence type="ECO:0000256" key="7">
    <source>
        <dbReference type="PIRSR" id="PIRSR005096-2"/>
    </source>
</evidence>
<evidence type="ECO:0000256" key="6">
    <source>
        <dbReference type="PIRSR" id="PIRSR005096-1"/>
    </source>
</evidence>
<feature type="signal peptide" evidence="10">
    <location>
        <begin position="1"/>
        <end position="25"/>
    </location>
</feature>
<evidence type="ECO:0000256" key="5">
    <source>
        <dbReference type="PIRNR" id="PIRNR005096"/>
    </source>
</evidence>
<protein>
    <recommendedName>
        <fullName evidence="5">Aldose 1-epimerase</fullName>
        <ecNumber evidence="5">5.1.3.3</ecNumber>
    </recommendedName>
</protein>
<evidence type="ECO:0000313" key="11">
    <source>
        <dbReference type="EMBL" id="AIF26753.1"/>
    </source>
</evidence>
<feature type="compositionally biased region" description="Gly residues" evidence="9">
    <location>
        <begin position="292"/>
        <end position="301"/>
    </location>
</feature>
<dbReference type="AlphaFoldDB" id="A0A0H3UA06"/>
<evidence type="ECO:0000256" key="8">
    <source>
        <dbReference type="PIRSR" id="PIRSR005096-3"/>
    </source>
</evidence>
<feature type="binding site" evidence="8">
    <location>
        <begin position="110"/>
        <end position="111"/>
    </location>
    <ligand>
        <name>beta-D-galactose</name>
        <dbReference type="ChEBI" id="CHEBI:27667"/>
    </ligand>
</feature>
<dbReference type="InterPro" id="IPR047215">
    <property type="entry name" value="Galactose_mutarotase-like"/>
</dbReference>